<evidence type="ECO:0000313" key="1">
    <source>
        <dbReference type="EMBL" id="ORA67685.1"/>
    </source>
</evidence>
<gene>
    <name evidence="1" type="ORF">BST26_15350</name>
</gene>
<comment type="caution">
    <text evidence="1">The sequence shown here is derived from an EMBL/GenBank/DDBJ whole genome shotgun (WGS) entry which is preliminary data.</text>
</comment>
<dbReference type="Proteomes" id="UP000192801">
    <property type="component" value="Unassembled WGS sequence"/>
</dbReference>
<evidence type="ECO:0000313" key="2">
    <source>
        <dbReference type="Proteomes" id="UP000192801"/>
    </source>
</evidence>
<keyword evidence="2" id="KW-1185">Reference proteome</keyword>
<sequence length="129" mass="14732">MGDYAQTLCDVDVTDAEADELKHRLLTWLVDKRVIRPELTDCGMSSAGGHAPGENYGYAIYGREDATLDPPRLWANGMEIDTGRRVYWGRDLERSRRDGNRHSEKMIEWGPWALRRGGCSYSARRTLSR</sequence>
<dbReference type="AlphaFoldDB" id="A0A1X0D5P6"/>
<dbReference type="EMBL" id="MVHS01000041">
    <property type="protein sequence ID" value="ORA67685.1"/>
    <property type="molecule type" value="Genomic_DNA"/>
</dbReference>
<accession>A0A1X0D5P6</accession>
<name>A0A1X0D5P6_9MYCO</name>
<reference evidence="1 2" key="1">
    <citation type="submission" date="2016-12" db="EMBL/GenBank/DDBJ databases">
        <title>The new phylogeny of genus Mycobacterium.</title>
        <authorList>
            <person name="Tortoli E."/>
            <person name="Trovato A."/>
            <person name="Cirillo D.M."/>
        </authorList>
    </citation>
    <scope>NUCLEOTIDE SEQUENCE [LARGE SCALE GENOMIC DNA]</scope>
    <source>
        <strain evidence="1 2">DSM 45130</strain>
    </source>
</reference>
<dbReference type="RefSeq" id="WP_083032125.1">
    <property type="nucleotide sequence ID" value="NZ_AP022618.1"/>
</dbReference>
<protein>
    <submittedName>
        <fullName evidence="1">Uncharacterized protein</fullName>
    </submittedName>
</protein>
<organism evidence="1 2">
    <name type="scientific">Mycolicibacterium insubricum</name>
    <dbReference type="NCBI Taxonomy" id="444597"/>
    <lineage>
        <taxon>Bacteria</taxon>
        <taxon>Bacillati</taxon>
        <taxon>Actinomycetota</taxon>
        <taxon>Actinomycetes</taxon>
        <taxon>Mycobacteriales</taxon>
        <taxon>Mycobacteriaceae</taxon>
        <taxon>Mycolicibacterium</taxon>
    </lineage>
</organism>
<dbReference type="STRING" id="444597.BST26_15350"/>
<proteinExistence type="predicted"/>
<dbReference type="OrthoDB" id="3468002at2"/>